<name>A0A8J3K1W7_9ACTN</name>
<evidence type="ECO:0000259" key="1">
    <source>
        <dbReference type="Pfam" id="PF13577"/>
    </source>
</evidence>
<dbReference type="NCBIfam" id="TIGR02246">
    <property type="entry name" value="SgcJ/EcaC family oxidoreductase"/>
    <property type="match status" value="1"/>
</dbReference>
<keyword evidence="3" id="KW-1185">Reference proteome</keyword>
<evidence type="ECO:0000313" key="2">
    <source>
        <dbReference type="EMBL" id="GIF88908.1"/>
    </source>
</evidence>
<dbReference type="InterPro" id="IPR037401">
    <property type="entry name" value="SnoaL-like"/>
</dbReference>
<reference evidence="2 3" key="1">
    <citation type="submission" date="2021-01" db="EMBL/GenBank/DDBJ databases">
        <title>Whole genome shotgun sequence of Catellatospora chokoriensis NBRC 107358.</title>
        <authorList>
            <person name="Komaki H."/>
            <person name="Tamura T."/>
        </authorList>
    </citation>
    <scope>NUCLEOTIDE SEQUENCE [LARGE SCALE GENOMIC DNA]</scope>
    <source>
        <strain evidence="2 3">NBRC 107358</strain>
    </source>
</reference>
<dbReference type="SUPFAM" id="SSF54427">
    <property type="entry name" value="NTF2-like"/>
    <property type="match status" value="1"/>
</dbReference>
<sequence>MRAFSLFRCDARSYAAVMAGFTGSPQDEDAIGVVLARLGRAFGSLSADRVADLYTADADWTNAFGTTRTGGAQIAAYLTELFADRHFAAGRPLGPPRADIRFLSADVAVVKTYLEREGQQRADGSAMPVRRNFSLKAFVREPDGWKIASDMYMDARDDSTLPTRA</sequence>
<comment type="caution">
    <text evidence="2">The sequence shown here is derived from an EMBL/GenBank/DDBJ whole genome shotgun (WGS) entry which is preliminary data.</text>
</comment>
<evidence type="ECO:0000313" key="3">
    <source>
        <dbReference type="Proteomes" id="UP000619293"/>
    </source>
</evidence>
<dbReference type="AlphaFoldDB" id="A0A8J3K1W7"/>
<accession>A0A8J3K1W7</accession>
<gene>
    <name evidence="2" type="ORF">Cch02nite_23520</name>
</gene>
<feature type="domain" description="SnoaL-like" evidence="1">
    <location>
        <begin position="26"/>
        <end position="148"/>
    </location>
</feature>
<protein>
    <recommendedName>
        <fullName evidence="1">SnoaL-like domain-containing protein</fullName>
    </recommendedName>
</protein>
<proteinExistence type="predicted"/>
<dbReference type="InterPro" id="IPR032710">
    <property type="entry name" value="NTF2-like_dom_sf"/>
</dbReference>
<dbReference type="Proteomes" id="UP000619293">
    <property type="component" value="Unassembled WGS sequence"/>
</dbReference>
<dbReference type="Pfam" id="PF13577">
    <property type="entry name" value="SnoaL_4"/>
    <property type="match status" value="1"/>
</dbReference>
<organism evidence="2 3">
    <name type="scientific">Catellatospora chokoriensis</name>
    <dbReference type="NCBI Taxonomy" id="310353"/>
    <lineage>
        <taxon>Bacteria</taxon>
        <taxon>Bacillati</taxon>
        <taxon>Actinomycetota</taxon>
        <taxon>Actinomycetes</taxon>
        <taxon>Micromonosporales</taxon>
        <taxon>Micromonosporaceae</taxon>
        <taxon>Catellatospora</taxon>
    </lineage>
</organism>
<dbReference type="EMBL" id="BONG01000011">
    <property type="protein sequence ID" value="GIF88908.1"/>
    <property type="molecule type" value="Genomic_DNA"/>
</dbReference>
<dbReference type="InterPro" id="IPR011944">
    <property type="entry name" value="Steroid_delta5-4_isomerase"/>
</dbReference>
<dbReference type="Gene3D" id="3.10.450.50">
    <property type="match status" value="1"/>
</dbReference>